<dbReference type="PANTHER" id="PTHR43884">
    <property type="entry name" value="ACYL-COA DEHYDROGENASE"/>
    <property type="match status" value="1"/>
</dbReference>
<dbReference type="Gene3D" id="1.10.540.10">
    <property type="entry name" value="Acyl-CoA dehydrogenase/oxidase, N-terminal domain"/>
    <property type="match status" value="1"/>
</dbReference>
<dbReference type="SUPFAM" id="SSF56645">
    <property type="entry name" value="Acyl-CoA dehydrogenase NM domain-like"/>
    <property type="match status" value="1"/>
</dbReference>
<name>A0A6J4S030_9ACTN</name>
<dbReference type="GO" id="GO:0003995">
    <property type="term" value="F:acyl-CoA dehydrogenase activity"/>
    <property type="evidence" value="ECO:0007669"/>
    <property type="project" value="TreeGrafter"/>
</dbReference>
<sequence length="176" mass="17518">MQAGVSTSLNVEAIAAEAASVDAEGRFPRASVDELARAGAMGVGLPESLGGAGGGPVDFVEIVQQVAGACAATGMVYVMHVVGAQTLLAGSSDAPAGSPRGEALAAMAAGRHLTTLAYSDRGSRGHFWAQVSHAREDGDGVVVDADKTWATSAGHADSYILAVGAPGTDDPLSTEL</sequence>
<dbReference type="AlphaFoldDB" id="A0A6J4S030"/>
<feature type="non-terminal residue" evidence="2">
    <location>
        <position position="176"/>
    </location>
</feature>
<dbReference type="GO" id="GO:0050660">
    <property type="term" value="F:flavin adenine dinucleotide binding"/>
    <property type="evidence" value="ECO:0007669"/>
    <property type="project" value="InterPro"/>
</dbReference>
<gene>
    <name evidence="2" type="ORF">AVDCRST_MAG69-1081</name>
</gene>
<dbReference type="Pfam" id="PF02771">
    <property type="entry name" value="Acyl-CoA_dh_N"/>
    <property type="match status" value="1"/>
</dbReference>
<dbReference type="InterPro" id="IPR037069">
    <property type="entry name" value="AcylCoA_DH/ox_N_sf"/>
</dbReference>
<dbReference type="InterPro" id="IPR013786">
    <property type="entry name" value="AcylCoA_DH/ox_N"/>
</dbReference>
<protein>
    <recommendedName>
        <fullName evidence="1">Acyl-CoA dehydrogenase/oxidase N-terminal domain-containing protein</fullName>
    </recommendedName>
</protein>
<dbReference type="EMBL" id="CADCVP010000123">
    <property type="protein sequence ID" value="CAA9486284.1"/>
    <property type="molecule type" value="Genomic_DNA"/>
</dbReference>
<dbReference type="PANTHER" id="PTHR43884:SF12">
    <property type="entry name" value="ISOVALERYL-COA DEHYDROGENASE, MITOCHONDRIAL-RELATED"/>
    <property type="match status" value="1"/>
</dbReference>
<feature type="domain" description="Acyl-CoA dehydrogenase/oxidase N-terminal" evidence="1">
    <location>
        <begin position="12"/>
        <end position="93"/>
    </location>
</feature>
<organism evidence="2">
    <name type="scientific">uncultured Solirubrobacteraceae bacterium</name>
    <dbReference type="NCBI Taxonomy" id="1162706"/>
    <lineage>
        <taxon>Bacteria</taxon>
        <taxon>Bacillati</taxon>
        <taxon>Actinomycetota</taxon>
        <taxon>Thermoleophilia</taxon>
        <taxon>Solirubrobacterales</taxon>
        <taxon>Solirubrobacteraceae</taxon>
        <taxon>environmental samples</taxon>
    </lineage>
</organism>
<proteinExistence type="predicted"/>
<evidence type="ECO:0000259" key="1">
    <source>
        <dbReference type="Pfam" id="PF02771"/>
    </source>
</evidence>
<evidence type="ECO:0000313" key="2">
    <source>
        <dbReference type="EMBL" id="CAA9486284.1"/>
    </source>
</evidence>
<reference evidence="2" key="1">
    <citation type="submission" date="2020-02" db="EMBL/GenBank/DDBJ databases">
        <authorList>
            <person name="Meier V. D."/>
        </authorList>
    </citation>
    <scope>NUCLEOTIDE SEQUENCE</scope>
    <source>
        <strain evidence="2">AVDCRST_MAG69</strain>
    </source>
</reference>
<dbReference type="InterPro" id="IPR009100">
    <property type="entry name" value="AcylCoA_DH/oxidase_NM_dom_sf"/>
</dbReference>
<accession>A0A6J4S030</accession>